<dbReference type="EMBL" id="BSDD01000005">
    <property type="protein sequence ID" value="GLH71095.1"/>
    <property type="molecule type" value="Genomic_DNA"/>
</dbReference>
<evidence type="ECO:0000259" key="1">
    <source>
        <dbReference type="SMART" id="SM00065"/>
    </source>
</evidence>
<dbReference type="InterPro" id="IPR029016">
    <property type="entry name" value="GAF-like_dom_sf"/>
</dbReference>
<accession>A0ABQ5Q8E5</accession>
<dbReference type="SMART" id="SM00065">
    <property type="entry name" value="GAF"/>
    <property type="match status" value="1"/>
</dbReference>
<dbReference type="Pfam" id="PF13185">
    <property type="entry name" value="GAF_2"/>
    <property type="match status" value="1"/>
</dbReference>
<comment type="caution">
    <text evidence="2">The sequence shown here is derived from an EMBL/GenBank/DDBJ whole genome shotgun (WGS) entry which is preliminary data.</text>
</comment>
<gene>
    <name evidence="2" type="ORF">GETHPA_26280</name>
</gene>
<dbReference type="InterPro" id="IPR003018">
    <property type="entry name" value="GAF"/>
</dbReference>
<dbReference type="Pfam" id="PF01243">
    <property type="entry name" value="PNPOx_N"/>
    <property type="match status" value="1"/>
</dbReference>
<keyword evidence="3" id="KW-1185">Reference proteome</keyword>
<sequence>MKLRADALRDCMDGAVPGVLCTCSADGIPNVAQLSQVQYVDPDHVALSYQFFNHTRRNVLANPRVAMILVHPWTARQYRFSMEYLRTETSGPLFECMRAKLAGIASHTGMSGVFRLLGSDVYRVLEIEALPGESLPAPARDLCLLAALRACSEAFSACGDLAALLEAALDGLARHFDLHHAMVLLLDAAGDRLYTVASRGYEASGVGAEIPVGQGIIGVAAREGVPIRIGHMTSEYTYGRAIRETVGQGVLADRLETEIPLPGLAAPGSQLAVPIQGPAGPLGVLFMESPAELRFTYDDEDAAVVFASHLGTAIRLLQADAEVPDELLPSAEPSVAGGRPVVVRHYTENDSVFLDGEYLIKGVAGSILWALLRDHLALGRTDFTNRELRLDPRVRLPDVSDNLEARLVLLGRRLEERGACIRLQKTGRGRFRLQVGCPLELADGPGKVATPG</sequence>
<dbReference type="RefSeq" id="WP_285726996.1">
    <property type="nucleotide sequence ID" value="NZ_BSDD01000005.1"/>
</dbReference>
<dbReference type="PANTHER" id="PTHR40660:SF1">
    <property type="entry name" value="5'-PHOSPHATE OXIDASE PUTATIVE DOMAIN-CONTAINING PROTEIN-RELATED"/>
    <property type="match status" value="1"/>
</dbReference>
<protein>
    <recommendedName>
        <fullName evidence="1">GAF domain-containing protein</fullName>
    </recommendedName>
</protein>
<dbReference type="SUPFAM" id="SSF55781">
    <property type="entry name" value="GAF domain-like"/>
    <property type="match status" value="1"/>
</dbReference>
<reference evidence="2 3" key="1">
    <citation type="journal article" date="2023" name="Antonie Van Leeuwenhoek">
        <title>Mesoterricola silvestris gen. nov., sp. nov., Mesoterricola sediminis sp. nov., Geothrix oryzae sp. nov., Geothrix edaphica sp. nov., Geothrix rubra sp. nov., and Geothrix limicola sp. nov., six novel members of Acidobacteriota isolated from soils.</title>
        <authorList>
            <person name="Itoh H."/>
            <person name="Sugisawa Y."/>
            <person name="Mise K."/>
            <person name="Xu Z."/>
            <person name="Kuniyasu M."/>
            <person name="Ushijima N."/>
            <person name="Kawano K."/>
            <person name="Kobayashi E."/>
            <person name="Shiratori Y."/>
            <person name="Masuda Y."/>
            <person name="Senoo K."/>
        </authorList>
    </citation>
    <scope>NUCLEOTIDE SEQUENCE [LARGE SCALE GENOMIC DNA]</scope>
    <source>
        <strain evidence="2 3">Red803</strain>
    </source>
</reference>
<dbReference type="SUPFAM" id="SSF50475">
    <property type="entry name" value="FMN-binding split barrel"/>
    <property type="match status" value="1"/>
</dbReference>
<evidence type="ECO:0000313" key="2">
    <source>
        <dbReference type="EMBL" id="GLH71095.1"/>
    </source>
</evidence>
<proteinExistence type="predicted"/>
<dbReference type="Gene3D" id="2.30.110.10">
    <property type="entry name" value="Electron Transport, Fmn-binding Protein, Chain A"/>
    <property type="match status" value="1"/>
</dbReference>
<dbReference type="InterPro" id="IPR012349">
    <property type="entry name" value="Split_barrel_FMN-bd"/>
</dbReference>
<dbReference type="InterPro" id="IPR011576">
    <property type="entry name" value="Pyridox_Oxase_N"/>
</dbReference>
<dbReference type="PANTHER" id="PTHR40660">
    <property type="entry name" value="5'-PHOSPHATE OXIDASE PUTATIVE DOMAIN-CONTAINING PROTEIN-RELATED"/>
    <property type="match status" value="1"/>
</dbReference>
<organism evidence="2 3">
    <name type="scientific">Geothrix rubra</name>
    <dbReference type="NCBI Taxonomy" id="2927977"/>
    <lineage>
        <taxon>Bacteria</taxon>
        <taxon>Pseudomonadati</taxon>
        <taxon>Acidobacteriota</taxon>
        <taxon>Holophagae</taxon>
        <taxon>Holophagales</taxon>
        <taxon>Holophagaceae</taxon>
        <taxon>Geothrix</taxon>
    </lineage>
</organism>
<dbReference type="Gene3D" id="3.30.450.40">
    <property type="match status" value="1"/>
</dbReference>
<evidence type="ECO:0000313" key="3">
    <source>
        <dbReference type="Proteomes" id="UP001165089"/>
    </source>
</evidence>
<dbReference type="Proteomes" id="UP001165089">
    <property type="component" value="Unassembled WGS sequence"/>
</dbReference>
<feature type="domain" description="GAF" evidence="1">
    <location>
        <begin position="160"/>
        <end position="324"/>
    </location>
</feature>
<name>A0ABQ5Q8E5_9BACT</name>